<evidence type="ECO:0000313" key="1">
    <source>
        <dbReference type="EMBL" id="WTT17311.1"/>
    </source>
</evidence>
<reference evidence="1" key="1">
    <citation type="submission" date="2022-10" db="EMBL/GenBank/DDBJ databases">
        <title>The complete genomes of actinobacterial strains from the NBC collection.</title>
        <authorList>
            <person name="Joergensen T.S."/>
            <person name="Alvarez Arevalo M."/>
            <person name="Sterndorff E.B."/>
            <person name="Faurdal D."/>
            <person name="Vuksanovic O."/>
            <person name="Mourched A.-S."/>
            <person name="Charusanti P."/>
            <person name="Shaw S."/>
            <person name="Blin K."/>
            <person name="Weber T."/>
        </authorList>
    </citation>
    <scope>NUCLEOTIDE SEQUENCE</scope>
    <source>
        <strain evidence="1">NBC_00093</strain>
    </source>
</reference>
<proteinExistence type="predicted"/>
<organism evidence="1">
    <name type="scientific">Streptomyces sp. NBC_00093</name>
    <dbReference type="NCBI Taxonomy" id="2975649"/>
    <lineage>
        <taxon>Bacteria</taxon>
        <taxon>Bacillati</taxon>
        <taxon>Actinomycetota</taxon>
        <taxon>Actinomycetes</taxon>
        <taxon>Kitasatosporales</taxon>
        <taxon>Streptomycetaceae</taxon>
        <taxon>Streptomyces</taxon>
    </lineage>
</organism>
<protein>
    <submittedName>
        <fullName evidence="1">Uncharacterized protein</fullName>
    </submittedName>
</protein>
<name>A0AAU2A0P4_9ACTN</name>
<sequence length="68" mass="7542">MAYLDAGHVLIDVMEAGHDAITGRAHRHSLGCSSLVTDGTWLWRLDFPHYVETPTSCSPRRSSRTCEA</sequence>
<gene>
    <name evidence="1" type="ORF">OHA22_18105</name>
</gene>
<dbReference type="AlphaFoldDB" id="A0AAU2A0P4"/>
<accession>A0AAU2A0P4</accession>
<dbReference type="EMBL" id="CP108222">
    <property type="protein sequence ID" value="WTT17311.1"/>
    <property type="molecule type" value="Genomic_DNA"/>
</dbReference>